<dbReference type="GO" id="GO:0005524">
    <property type="term" value="F:ATP binding"/>
    <property type="evidence" value="ECO:0007669"/>
    <property type="project" value="UniProtKB-KW"/>
</dbReference>
<keyword evidence="12" id="KW-0460">Magnesium</keyword>
<keyword evidence="9" id="KW-0479">Metal-binding</keyword>
<gene>
    <name evidence="18" type="ORF">niasHS_015118</name>
</gene>
<dbReference type="PANTHER" id="PTHR11130:SF0">
    <property type="entry name" value="GLUTATHIONE SYNTHETASE"/>
    <property type="match status" value="1"/>
</dbReference>
<keyword evidence="8" id="KW-0317">Glutathione biosynthesis</keyword>
<evidence type="ECO:0000256" key="8">
    <source>
        <dbReference type="ARBA" id="ARBA00022684"/>
    </source>
</evidence>
<proteinExistence type="inferred from homology"/>
<evidence type="ECO:0000256" key="2">
    <source>
        <dbReference type="ARBA" id="ARBA00004965"/>
    </source>
</evidence>
<dbReference type="AlphaFoldDB" id="A0ABD2IDQ6"/>
<keyword evidence="19" id="KW-1185">Reference proteome</keyword>
<dbReference type="GO" id="GO:0046872">
    <property type="term" value="F:metal ion binding"/>
    <property type="evidence" value="ECO:0007669"/>
    <property type="project" value="UniProtKB-KW"/>
</dbReference>
<comment type="similarity">
    <text evidence="3">Belongs to the eukaryotic GSH synthase family.</text>
</comment>
<evidence type="ECO:0000256" key="5">
    <source>
        <dbReference type="ARBA" id="ARBA00020821"/>
    </source>
</evidence>
<feature type="region of interest" description="Disordered" evidence="15">
    <location>
        <begin position="537"/>
        <end position="557"/>
    </location>
</feature>
<dbReference type="Gene3D" id="3.30.1490.80">
    <property type="match status" value="1"/>
</dbReference>
<dbReference type="Gene3D" id="3.30.1490.50">
    <property type="match status" value="1"/>
</dbReference>
<name>A0ABD2IDQ6_HETSC</name>
<dbReference type="InterPro" id="IPR014709">
    <property type="entry name" value="Glutathione_synthase_C_euk"/>
</dbReference>
<sequence length="1055" mass="120427">MRLSLYKWTLFLLLFFASHQWCQCAKVLFTVFHDRGSHFASMFPLMEKLARHGHAVSVLDTIHRSDRSPLIRHIRAPLPHAEVEDEAERHAFAEFFWNQTDSSVTLPEFYRQSDEQLATLMLNHSEKMVDLINEDWDLLVIDDLMWPFGYFMATLKRRFWDSARNGPRPHLIVYGTAAQTLISAESVRAISRCKSASSPMSFSPFPFFGRNWVSRVPFCPFVPTDSRDVFRPSLFSHRLFAFYENFAEIVLMNWITESYTMPNIAKFGVPNFTWAELFRQTEYEFSDFIDRMGWPLAHGPEMVNLGSHCRSAVVPLLPPAFSEFVNVPFSRGTVLFAFGSYPDWQLAPPRILNALFGAMNALSEYRMIFAYDGPPIKTTPKLGDHIKMMPWVPQLEILAHAKTVAFITHGGLKSVREGFCAGVPMIVMPLFAEQAHQAHLLLAMGMAAVINKYSLTEQSVLHTIQTVQLSIDLENNNYLSRARKLRDIFTDRIIPPLDEALFRVERLVDSRKSAQKMSNFALLFIATLFIHFSNATNNSPPAEEEGTDQRQGENTSKNVDLKSIKSYAVNAVKDKKHLDELALYAIEWAQNNGLVLRKYDPKASADTAEFAPISLFPSPFPRKAFEKALSVQKAMNLLYFRVANDHEFLMESFKDLVPMDEHIAKMVEIVKEVREEGIRQPITLLIQRADYLLNVVTDQSSGEEKYEIKQVEVNSGSVAGLSLKRRNSELHRQMLRQVGMDTAPSPDNQPDAALVETLHMAWELFNDPNAVVLILSTTFIPYKFDQRQIATELEQISEGKIECIFYSLQGTMENLHLDPNDFSLRKNSDGRRVAVVYSNMSALGYRPTFLKTYEMQMEGRRMIERSTAIKAPSLAIGISCTKKIQQLLTKPEVLRRFFPREEDEETIEQIQSVFAGLWGMEKDDQKTQDLIKDAMERPENYVLKPNRECGGHNYFDEKITEALQKFTQQEKAAHILMQKLRPMTVENYTLRPLAEPQKATLVPELGVYGFLLGNEVDGTVMANVQQGYHFRSKLAHLNEGGIGAGLGVYDTAYLF</sequence>
<evidence type="ECO:0000256" key="3">
    <source>
        <dbReference type="ARBA" id="ARBA00010385"/>
    </source>
</evidence>
<evidence type="ECO:0000256" key="13">
    <source>
        <dbReference type="ARBA" id="ARBA00030403"/>
    </source>
</evidence>
<comment type="catalytic activity">
    <reaction evidence="14">
        <text>gamma-L-glutamyl-L-cysteine + glycine + ATP = glutathione + ADP + phosphate + H(+)</text>
        <dbReference type="Rhea" id="RHEA:13557"/>
        <dbReference type="ChEBI" id="CHEBI:15378"/>
        <dbReference type="ChEBI" id="CHEBI:30616"/>
        <dbReference type="ChEBI" id="CHEBI:43474"/>
        <dbReference type="ChEBI" id="CHEBI:57305"/>
        <dbReference type="ChEBI" id="CHEBI:57925"/>
        <dbReference type="ChEBI" id="CHEBI:58173"/>
        <dbReference type="ChEBI" id="CHEBI:456216"/>
        <dbReference type="EC" id="6.3.2.3"/>
    </reaction>
    <physiologicalReaction direction="left-to-right" evidence="14">
        <dbReference type="Rhea" id="RHEA:13558"/>
    </physiologicalReaction>
</comment>
<dbReference type="PROSITE" id="PS00375">
    <property type="entry name" value="UDPGT"/>
    <property type="match status" value="1"/>
</dbReference>
<evidence type="ECO:0000313" key="19">
    <source>
        <dbReference type="Proteomes" id="UP001620645"/>
    </source>
</evidence>
<evidence type="ECO:0000256" key="15">
    <source>
        <dbReference type="SAM" id="MobiDB-lite"/>
    </source>
</evidence>
<dbReference type="Pfam" id="PF00201">
    <property type="entry name" value="UDPGT"/>
    <property type="match status" value="1"/>
</dbReference>
<dbReference type="InterPro" id="IPR037013">
    <property type="entry name" value="GSH-S_sub-bd_sf"/>
</dbReference>
<dbReference type="InterPro" id="IPR016185">
    <property type="entry name" value="PreATP-grasp_dom_sf"/>
</dbReference>
<reference evidence="18 19" key="1">
    <citation type="submission" date="2024-10" db="EMBL/GenBank/DDBJ databases">
        <authorList>
            <person name="Kim D."/>
        </authorList>
    </citation>
    <scope>NUCLEOTIDE SEQUENCE [LARGE SCALE GENOMIC DNA]</scope>
    <source>
        <strain evidence="18">Taebaek</strain>
    </source>
</reference>
<dbReference type="InterPro" id="IPR035595">
    <property type="entry name" value="UDP_glycos_trans_CS"/>
</dbReference>
<keyword evidence="11" id="KW-0067">ATP-binding</keyword>
<evidence type="ECO:0000256" key="14">
    <source>
        <dbReference type="ARBA" id="ARBA00048871"/>
    </source>
</evidence>
<comment type="pathway">
    <text evidence="2">Sulfur metabolism; glutathione biosynthesis; glutathione from L-cysteine and L-glutamate: step 2/2.</text>
</comment>
<dbReference type="InterPro" id="IPR014042">
    <property type="entry name" value="Glutathione_synthase_a-hlx"/>
</dbReference>
<evidence type="ECO:0000256" key="7">
    <source>
        <dbReference type="ARBA" id="ARBA00022679"/>
    </source>
</evidence>
<evidence type="ECO:0000259" key="17">
    <source>
        <dbReference type="Pfam" id="PF03199"/>
    </source>
</evidence>
<dbReference type="GO" id="GO:0004363">
    <property type="term" value="F:glutathione synthase activity"/>
    <property type="evidence" value="ECO:0007669"/>
    <property type="project" value="UniProtKB-EC"/>
</dbReference>
<dbReference type="InterPro" id="IPR014049">
    <property type="entry name" value="Glutathione_synthase_N_euk"/>
</dbReference>
<evidence type="ECO:0000313" key="18">
    <source>
        <dbReference type="EMBL" id="KAL3074288.1"/>
    </source>
</evidence>
<keyword evidence="10" id="KW-0547">Nucleotide-binding</keyword>
<dbReference type="Gene3D" id="1.10.1080.10">
    <property type="entry name" value="Glutathione Synthetase, Chain A, domain 3"/>
    <property type="match status" value="1"/>
</dbReference>
<accession>A0ABD2IDQ6</accession>
<dbReference type="Pfam" id="PF03199">
    <property type="entry name" value="GSH_synthase"/>
    <property type="match status" value="1"/>
</dbReference>
<dbReference type="InterPro" id="IPR004887">
    <property type="entry name" value="GSH_synth_subst-bd"/>
</dbReference>
<evidence type="ECO:0000256" key="12">
    <source>
        <dbReference type="ARBA" id="ARBA00022842"/>
    </source>
</evidence>
<dbReference type="Pfam" id="PF03917">
    <property type="entry name" value="GSH_synth_ATP"/>
    <property type="match status" value="1"/>
</dbReference>
<keyword evidence="16" id="KW-0732">Signal</keyword>
<dbReference type="CDD" id="cd03784">
    <property type="entry name" value="GT1_Gtf-like"/>
    <property type="match status" value="1"/>
</dbReference>
<keyword evidence="6" id="KW-0436">Ligase</keyword>
<comment type="cofactor">
    <cofactor evidence="1">
        <name>Mg(2+)</name>
        <dbReference type="ChEBI" id="CHEBI:18420"/>
    </cofactor>
</comment>
<evidence type="ECO:0000256" key="4">
    <source>
        <dbReference type="ARBA" id="ARBA00012214"/>
    </source>
</evidence>
<feature type="signal peptide" evidence="16">
    <location>
        <begin position="1"/>
        <end position="24"/>
    </location>
</feature>
<dbReference type="EC" id="6.3.2.3" evidence="4"/>
<feature type="domain" description="Glutathione synthase substrate-binding" evidence="17">
    <location>
        <begin position="782"/>
        <end position="876"/>
    </location>
</feature>
<dbReference type="PANTHER" id="PTHR11130">
    <property type="entry name" value="GLUTATHIONE SYNTHETASE"/>
    <property type="match status" value="1"/>
</dbReference>
<dbReference type="Gene3D" id="3.40.50.1760">
    <property type="entry name" value="Glutathione synthase, substrate-binding domain superfamily, eukaryotic"/>
    <property type="match status" value="1"/>
</dbReference>
<dbReference type="InterPro" id="IPR005615">
    <property type="entry name" value="Glutathione_synthase"/>
</dbReference>
<evidence type="ECO:0000256" key="10">
    <source>
        <dbReference type="ARBA" id="ARBA00022741"/>
    </source>
</evidence>
<dbReference type="SUPFAM" id="SSF52440">
    <property type="entry name" value="PreATP-grasp domain"/>
    <property type="match status" value="1"/>
</dbReference>
<comment type="caution">
    <text evidence="18">The sequence shown here is derived from an EMBL/GenBank/DDBJ whole genome shotgun (WGS) entry which is preliminary data.</text>
</comment>
<dbReference type="InterPro" id="IPR002213">
    <property type="entry name" value="UDP_glucos_trans"/>
</dbReference>
<evidence type="ECO:0000256" key="11">
    <source>
        <dbReference type="ARBA" id="ARBA00022840"/>
    </source>
</evidence>
<organism evidence="18 19">
    <name type="scientific">Heterodera schachtii</name>
    <name type="common">Sugarbeet cyst nematode worm</name>
    <name type="synonym">Tylenchus schachtii</name>
    <dbReference type="NCBI Taxonomy" id="97005"/>
    <lineage>
        <taxon>Eukaryota</taxon>
        <taxon>Metazoa</taxon>
        <taxon>Ecdysozoa</taxon>
        <taxon>Nematoda</taxon>
        <taxon>Chromadorea</taxon>
        <taxon>Rhabditida</taxon>
        <taxon>Tylenchina</taxon>
        <taxon>Tylenchomorpha</taxon>
        <taxon>Tylenchoidea</taxon>
        <taxon>Heteroderidae</taxon>
        <taxon>Heteroderinae</taxon>
        <taxon>Heterodera</taxon>
    </lineage>
</organism>
<evidence type="ECO:0000256" key="16">
    <source>
        <dbReference type="SAM" id="SignalP"/>
    </source>
</evidence>
<dbReference type="EMBL" id="JBICCN010000357">
    <property type="protein sequence ID" value="KAL3074288.1"/>
    <property type="molecule type" value="Genomic_DNA"/>
</dbReference>
<dbReference type="Proteomes" id="UP001620645">
    <property type="component" value="Unassembled WGS sequence"/>
</dbReference>
<dbReference type="SUPFAM" id="SSF53756">
    <property type="entry name" value="UDP-Glycosyltransferase/glycogen phosphorylase"/>
    <property type="match status" value="1"/>
</dbReference>
<dbReference type="Gene3D" id="3.40.50.2000">
    <property type="entry name" value="Glycogen Phosphorylase B"/>
    <property type="match status" value="1"/>
</dbReference>
<evidence type="ECO:0000256" key="1">
    <source>
        <dbReference type="ARBA" id="ARBA00001946"/>
    </source>
</evidence>
<protein>
    <recommendedName>
        <fullName evidence="5">Glutathione synthetase</fullName>
        <ecNumber evidence="4">6.3.2.3</ecNumber>
    </recommendedName>
    <alternativeName>
        <fullName evidence="13">Glutathione synthase</fullName>
    </alternativeName>
</protein>
<keyword evidence="7" id="KW-0808">Transferase</keyword>
<dbReference type="GO" id="GO:0016740">
    <property type="term" value="F:transferase activity"/>
    <property type="evidence" value="ECO:0007669"/>
    <property type="project" value="UniProtKB-KW"/>
</dbReference>
<dbReference type="Gene3D" id="3.30.470.20">
    <property type="entry name" value="ATP-grasp fold, B domain"/>
    <property type="match status" value="1"/>
</dbReference>
<dbReference type="SUPFAM" id="SSF56059">
    <property type="entry name" value="Glutathione synthetase ATP-binding domain-like"/>
    <property type="match status" value="1"/>
</dbReference>
<evidence type="ECO:0000256" key="6">
    <source>
        <dbReference type="ARBA" id="ARBA00022598"/>
    </source>
</evidence>
<feature type="chain" id="PRO_5044880210" description="Glutathione synthetase" evidence="16">
    <location>
        <begin position="25"/>
        <end position="1055"/>
    </location>
</feature>
<evidence type="ECO:0000256" key="9">
    <source>
        <dbReference type="ARBA" id="ARBA00022723"/>
    </source>
</evidence>